<dbReference type="PANTHER" id="PTHR24321">
    <property type="entry name" value="DEHYDROGENASES, SHORT CHAIN"/>
    <property type="match status" value="1"/>
</dbReference>
<protein>
    <submittedName>
        <fullName evidence="6">Dihydroanticapsin 7-dehydrogenase</fullName>
        <ecNumber evidence="6">1.1.1.385</ecNumber>
    </submittedName>
</protein>
<keyword evidence="3" id="KW-0520">NAD</keyword>
<evidence type="ECO:0000256" key="1">
    <source>
        <dbReference type="ARBA" id="ARBA00006484"/>
    </source>
</evidence>
<dbReference type="RefSeq" id="WP_259314966.1">
    <property type="nucleotide sequence ID" value="NZ_CP087164.1"/>
</dbReference>
<accession>A0A9E7C089</accession>
<reference evidence="6" key="1">
    <citation type="journal article" date="2022" name="Int. J. Syst. Evol. Microbiol.">
        <title>Pseudomonas aegrilactucae sp. nov. and Pseudomonas morbosilactucae sp. nov., pathogens causing bacterial rot of lettuce in Japan.</title>
        <authorList>
            <person name="Sawada H."/>
            <person name="Fujikawa T."/>
            <person name="Satou M."/>
        </authorList>
    </citation>
    <scope>NUCLEOTIDE SEQUENCE</scope>
    <source>
        <strain evidence="6">0166_1</strain>
    </source>
</reference>
<dbReference type="SUPFAM" id="SSF51735">
    <property type="entry name" value="NAD(P)-binding Rossmann-fold domains"/>
    <property type="match status" value="1"/>
</dbReference>
<dbReference type="Proteomes" id="UP001162834">
    <property type="component" value="Chromosome"/>
</dbReference>
<feature type="domain" description="Ketoreductase" evidence="5">
    <location>
        <begin position="31"/>
        <end position="210"/>
    </location>
</feature>
<keyword evidence="2 6" id="KW-0560">Oxidoreductase</keyword>
<dbReference type="Pfam" id="PF13561">
    <property type="entry name" value="adh_short_C2"/>
    <property type="match status" value="1"/>
</dbReference>
<dbReference type="GO" id="GO:0016491">
    <property type="term" value="F:oxidoreductase activity"/>
    <property type="evidence" value="ECO:0007669"/>
    <property type="project" value="UniProtKB-KW"/>
</dbReference>
<dbReference type="AlphaFoldDB" id="A0A9E7C089"/>
<keyword evidence="7" id="KW-1185">Reference proteome</keyword>
<evidence type="ECO:0000256" key="3">
    <source>
        <dbReference type="ARBA" id="ARBA00023027"/>
    </source>
</evidence>
<gene>
    <name evidence="6" type="primary">bacC_5</name>
    <name evidence="6" type="ORF">DSM104329_01664</name>
</gene>
<dbReference type="InterPro" id="IPR057326">
    <property type="entry name" value="KR_dom"/>
</dbReference>
<feature type="region of interest" description="Disordered" evidence="4">
    <location>
        <begin position="1"/>
        <end position="20"/>
    </location>
</feature>
<dbReference type="EMBL" id="CP087164">
    <property type="protein sequence ID" value="UGS35277.1"/>
    <property type="molecule type" value="Genomic_DNA"/>
</dbReference>
<evidence type="ECO:0000313" key="7">
    <source>
        <dbReference type="Proteomes" id="UP001162834"/>
    </source>
</evidence>
<dbReference type="PROSITE" id="PS00061">
    <property type="entry name" value="ADH_SHORT"/>
    <property type="match status" value="1"/>
</dbReference>
<dbReference type="InterPro" id="IPR020904">
    <property type="entry name" value="Sc_DH/Rdtase_CS"/>
</dbReference>
<comment type="similarity">
    <text evidence="1">Belongs to the short-chain dehydrogenases/reductases (SDR) family.</text>
</comment>
<dbReference type="PRINTS" id="PR00080">
    <property type="entry name" value="SDRFAMILY"/>
</dbReference>
<dbReference type="EC" id="1.1.1.385" evidence="6"/>
<dbReference type="InterPro" id="IPR036291">
    <property type="entry name" value="NAD(P)-bd_dom_sf"/>
</dbReference>
<evidence type="ECO:0000256" key="2">
    <source>
        <dbReference type="ARBA" id="ARBA00023002"/>
    </source>
</evidence>
<dbReference type="KEGG" id="sbae:DSM104329_01664"/>
<dbReference type="InterPro" id="IPR002347">
    <property type="entry name" value="SDR_fam"/>
</dbReference>
<dbReference type="PRINTS" id="PR00081">
    <property type="entry name" value="GDHRDH"/>
</dbReference>
<sequence>MSLGATRLADTSTPQRSVDPRAAGLSRFAGRVALVTGAASGIGAATAARLAAEGALVWLADVDVDGSAAQASKLPDAVACAVDVTDAEAVEALVGRVVATSGRLDVLVANAGVTLDAPIWDTSPADLARVLDVNVAGAFACAAAALRHMVARGSGSVVFTASDAGLVGWPGQAAYCASKGAIVALTRAAALDAAPHGVRVNCVCPGFTDTPLVARWIAGSDDPEAARREVAATQPLGRVADPAEIAAAIAYLASDESTFVTGIALPVDGGVTAQ</sequence>
<dbReference type="FunFam" id="3.40.50.720:FF:000084">
    <property type="entry name" value="Short-chain dehydrogenase reductase"/>
    <property type="match status" value="1"/>
</dbReference>
<proteinExistence type="inferred from homology"/>
<organism evidence="6 7">
    <name type="scientific">Capillimicrobium parvum</name>
    <dbReference type="NCBI Taxonomy" id="2884022"/>
    <lineage>
        <taxon>Bacteria</taxon>
        <taxon>Bacillati</taxon>
        <taxon>Actinomycetota</taxon>
        <taxon>Thermoleophilia</taxon>
        <taxon>Solirubrobacterales</taxon>
        <taxon>Capillimicrobiaceae</taxon>
        <taxon>Capillimicrobium</taxon>
    </lineage>
</organism>
<dbReference type="NCBIfam" id="NF005559">
    <property type="entry name" value="PRK07231.1"/>
    <property type="match status" value="1"/>
</dbReference>
<evidence type="ECO:0000259" key="5">
    <source>
        <dbReference type="SMART" id="SM00822"/>
    </source>
</evidence>
<evidence type="ECO:0000313" key="6">
    <source>
        <dbReference type="EMBL" id="UGS35277.1"/>
    </source>
</evidence>
<dbReference type="PANTHER" id="PTHR24321:SF8">
    <property type="entry name" value="ESTRADIOL 17-BETA-DEHYDROGENASE 8-RELATED"/>
    <property type="match status" value="1"/>
</dbReference>
<dbReference type="CDD" id="cd05233">
    <property type="entry name" value="SDR_c"/>
    <property type="match status" value="1"/>
</dbReference>
<dbReference type="SMART" id="SM00822">
    <property type="entry name" value="PKS_KR"/>
    <property type="match status" value="1"/>
</dbReference>
<name>A0A9E7C089_9ACTN</name>
<evidence type="ECO:0000256" key="4">
    <source>
        <dbReference type="SAM" id="MobiDB-lite"/>
    </source>
</evidence>
<dbReference type="Gene3D" id="3.40.50.720">
    <property type="entry name" value="NAD(P)-binding Rossmann-like Domain"/>
    <property type="match status" value="1"/>
</dbReference>